<dbReference type="InterPro" id="IPR050409">
    <property type="entry name" value="E3_ubiq-protein_ligase"/>
</dbReference>
<keyword evidence="7 9" id="KW-0833">Ubl conjugation pathway</keyword>
<evidence type="ECO:0000259" key="11">
    <source>
        <dbReference type="PROSITE" id="PS50237"/>
    </source>
</evidence>
<feature type="active site" description="Glycyl thioester intermediate" evidence="9">
    <location>
        <position position="595"/>
    </location>
</feature>
<evidence type="ECO:0000313" key="12">
    <source>
        <dbReference type="EMBL" id="ETV76550.1"/>
    </source>
</evidence>
<evidence type="ECO:0000256" key="7">
    <source>
        <dbReference type="ARBA" id="ARBA00022786"/>
    </source>
</evidence>
<dbReference type="GO" id="GO:0005737">
    <property type="term" value="C:cytoplasm"/>
    <property type="evidence" value="ECO:0007669"/>
    <property type="project" value="TreeGrafter"/>
</dbReference>
<accession>W4GA75</accession>
<dbReference type="PROSITE" id="PS01358">
    <property type="entry name" value="ZF_RANBP2_1"/>
    <property type="match status" value="1"/>
</dbReference>
<dbReference type="PANTHER" id="PTHR11254:SF440">
    <property type="entry name" value="E3 UBIQUITIN-PROTEIN LIGASE NEDD-4"/>
    <property type="match status" value="1"/>
</dbReference>
<dbReference type="SMART" id="SM00119">
    <property type="entry name" value="HECTc"/>
    <property type="match status" value="1"/>
</dbReference>
<dbReference type="EMBL" id="KI913136">
    <property type="protein sequence ID" value="ETV76550.1"/>
    <property type="molecule type" value="Genomic_DNA"/>
</dbReference>
<keyword evidence="10" id="KW-1133">Transmembrane helix</keyword>
<dbReference type="RefSeq" id="XP_009834095.1">
    <property type="nucleotide sequence ID" value="XM_009835793.1"/>
</dbReference>
<dbReference type="InterPro" id="IPR035983">
    <property type="entry name" value="Hect_E3_ubiquitin_ligase"/>
</dbReference>
<name>W4GA75_APHAT</name>
<keyword evidence="10" id="KW-0472">Membrane</keyword>
<evidence type="ECO:0000256" key="9">
    <source>
        <dbReference type="PROSITE-ProRule" id="PRU00104"/>
    </source>
</evidence>
<keyword evidence="8" id="KW-0862">Zinc</keyword>
<dbReference type="InterPro" id="IPR001876">
    <property type="entry name" value="Znf_RanBP2"/>
</dbReference>
<evidence type="ECO:0000256" key="8">
    <source>
        <dbReference type="ARBA" id="ARBA00022833"/>
    </source>
</evidence>
<evidence type="ECO:0000256" key="10">
    <source>
        <dbReference type="SAM" id="Phobius"/>
    </source>
</evidence>
<dbReference type="GO" id="GO:0006511">
    <property type="term" value="P:ubiquitin-dependent protein catabolic process"/>
    <property type="evidence" value="ECO:0007669"/>
    <property type="project" value="TreeGrafter"/>
</dbReference>
<feature type="domain" description="HECT" evidence="11">
    <location>
        <begin position="282"/>
        <end position="628"/>
    </location>
</feature>
<dbReference type="GO" id="GO:0061630">
    <property type="term" value="F:ubiquitin protein ligase activity"/>
    <property type="evidence" value="ECO:0007669"/>
    <property type="project" value="UniProtKB-EC"/>
</dbReference>
<dbReference type="EC" id="2.3.2.26" evidence="3"/>
<dbReference type="Gene3D" id="3.90.1750.10">
    <property type="entry name" value="Hect, E3 ligase catalytic domains"/>
    <property type="match status" value="1"/>
</dbReference>
<proteinExistence type="predicted"/>
<keyword evidence="6" id="KW-0863">Zinc-finger</keyword>
<evidence type="ECO:0000256" key="2">
    <source>
        <dbReference type="ARBA" id="ARBA00004906"/>
    </source>
</evidence>
<dbReference type="GeneID" id="20811548"/>
<dbReference type="InterPro" id="IPR000569">
    <property type="entry name" value="HECT_dom"/>
</dbReference>
<dbReference type="Gene3D" id="3.30.2410.10">
    <property type="entry name" value="Hect, E3 ligase catalytic domain"/>
    <property type="match status" value="1"/>
</dbReference>
<dbReference type="AlphaFoldDB" id="W4GA75"/>
<dbReference type="GO" id="GO:0008270">
    <property type="term" value="F:zinc ion binding"/>
    <property type="evidence" value="ECO:0007669"/>
    <property type="project" value="UniProtKB-KW"/>
</dbReference>
<dbReference type="Gene3D" id="3.30.2160.10">
    <property type="entry name" value="Hect, E3 ligase catalytic domain"/>
    <property type="match status" value="1"/>
</dbReference>
<sequence length="628" mass="70791">MDQPASTLHTKPLAAIVLSGLALVVIGMALYWHRRRVLDFLSSCRQYARHATKPTMKYRAFLDDSHVVDEWLCWVCYHKNQHQNSTCAMCRYEFDPASYSANLSPTALHRRSQESTISASQQRIRNRHLWKRAPVSPNSSACMMVHWVHTPVLDISNLLQGKLPDGAALSIVLDGPYNEATSALMDTPAQDSPVAYLRVVQHDTSTWVRADTVRWPSSIYTDADVSWDIIQAVATEPFSAKLSWFHQLLHAGSRDHATGYSLVSVHRDEVVDSSMKQLLAIPPSSMRQRLKVEFHNEPGVDAGGGVLREWFGLVSRCLFSQWFQPTHTPDVAYWFKAGTSIPRDQSPEMFVFAGRVVAKAIQEGQCLSVHLAIPLWKHVLGMPMTWHDLVHVDADLHQSIAWMLTHDNPLEDLALDFTMHGVPLMAGGADVAVTDANKFEYVDKLVGYLLFEAVHTSLEAFLQGFYDVLSPPVLHAFDAFEMDLVLCGHDDINATDWHVHTTVEYLKATPASSLPILRRPKRDHHHQQQDVIDWFWRIVHSFSQVQKAKLLQFVTGSSRPPIEGFRALTSSNGQVCPFTIALSAATSKFPVAMTCFNRIYLPLYKSQAEMQEYLTMVTEMDVTGFTMP</sequence>
<keyword evidence="10" id="KW-0812">Transmembrane</keyword>
<dbReference type="VEuPathDB" id="FungiDB:H257_09552"/>
<evidence type="ECO:0000256" key="6">
    <source>
        <dbReference type="ARBA" id="ARBA00022771"/>
    </source>
</evidence>
<dbReference type="Pfam" id="PF00632">
    <property type="entry name" value="HECT"/>
    <property type="match status" value="1"/>
</dbReference>
<protein>
    <recommendedName>
        <fullName evidence="3">HECT-type E3 ubiquitin transferase</fullName>
        <ecNumber evidence="3">2.3.2.26</ecNumber>
    </recommendedName>
</protein>
<reference evidence="12" key="1">
    <citation type="submission" date="2013-12" db="EMBL/GenBank/DDBJ databases">
        <title>The Genome Sequence of Aphanomyces astaci APO3.</title>
        <authorList>
            <consortium name="The Broad Institute Genomics Platform"/>
            <person name="Russ C."/>
            <person name="Tyler B."/>
            <person name="van West P."/>
            <person name="Dieguez-Uribeondo J."/>
            <person name="Young S.K."/>
            <person name="Zeng Q."/>
            <person name="Gargeya S."/>
            <person name="Fitzgerald M."/>
            <person name="Abouelleil A."/>
            <person name="Alvarado L."/>
            <person name="Chapman S.B."/>
            <person name="Gainer-Dewar J."/>
            <person name="Goldberg J."/>
            <person name="Griggs A."/>
            <person name="Gujja S."/>
            <person name="Hansen M."/>
            <person name="Howarth C."/>
            <person name="Imamovic A."/>
            <person name="Ireland A."/>
            <person name="Larimer J."/>
            <person name="McCowan C."/>
            <person name="Murphy C."/>
            <person name="Pearson M."/>
            <person name="Poon T.W."/>
            <person name="Priest M."/>
            <person name="Roberts A."/>
            <person name="Saif S."/>
            <person name="Shea T."/>
            <person name="Sykes S."/>
            <person name="Wortman J."/>
            <person name="Nusbaum C."/>
            <person name="Birren B."/>
        </authorList>
    </citation>
    <scope>NUCLEOTIDE SEQUENCE [LARGE SCALE GENOMIC DNA]</scope>
    <source>
        <strain evidence="12">APO3</strain>
    </source>
</reference>
<gene>
    <name evidence="12" type="ORF">H257_09552</name>
</gene>
<keyword evidence="5" id="KW-0479">Metal-binding</keyword>
<dbReference type="SUPFAM" id="SSF56204">
    <property type="entry name" value="Hect, E3 ligase catalytic domain"/>
    <property type="match status" value="1"/>
</dbReference>
<organism evidence="12">
    <name type="scientific">Aphanomyces astaci</name>
    <name type="common">Crayfish plague agent</name>
    <dbReference type="NCBI Taxonomy" id="112090"/>
    <lineage>
        <taxon>Eukaryota</taxon>
        <taxon>Sar</taxon>
        <taxon>Stramenopiles</taxon>
        <taxon>Oomycota</taxon>
        <taxon>Saprolegniomycetes</taxon>
        <taxon>Saprolegniales</taxon>
        <taxon>Verrucalvaceae</taxon>
        <taxon>Aphanomyces</taxon>
    </lineage>
</organism>
<dbReference type="STRING" id="112090.W4GA75"/>
<evidence type="ECO:0000256" key="4">
    <source>
        <dbReference type="ARBA" id="ARBA00022679"/>
    </source>
</evidence>
<comment type="catalytic activity">
    <reaction evidence="1">
        <text>S-ubiquitinyl-[E2 ubiquitin-conjugating enzyme]-L-cysteine + [acceptor protein]-L-lysine = [E2 ubiquitin-conjugating enzyme]-L-cysteine + N(6)-ubiquitinyl-[acceptor protein]-L-lysine.</text>
        <dbReference type="EC" id="2.3.2.26"/>
    </reaction>
</comment>
<dbReference type="FunFam" id="3.30.2410.10:FF:000009">
    <property type="entry name" value="Probable E3 ubiquitin-protein ligase HECTD2"/>
    <property type="match status" value="1"/>
</dbReference>
<feature type="transmembrane region" description="Helical" evidence="10">
    <location>
        <begin position="12"/>
        <end position="32"/>
    </location>
</feature>
<keyword evidence="4" id="KW-0808">Transferase</keyword>
<evidence type="ECO:0000256" key="5">
    <source>
        <dbReference type="ARBA" id="ARBA00022723"/>
    </source>
</evidence>
<evidence type="ECO:0000256" key="1">
    <source>
        <dbReference type="ARBA" id="ARBA00000885"/>
    </source>
</evidence>
<comment type="pathway">
    <text evidence="2">Protein modification; protein ubiquitination.</text>
</comment>
<evidence type="ECO:0000256" key="3">
    <source>
        <dbReference type="ARBA" id="ARBA00012485"/>
    </source>
</evidence>
<dbReference type="GO" id="GO:0016567">
    <property type="term" value="P:protein ubiquitination"/>
    <property type="evidence" value="ECO:0007669"/>
    <property type="project" value="TreeGrafter"/>
</dbReference>
<dbReference type="PANTHER" id="PTHR11254">
    <property type="entry name" value="HECT DOMAIN UBIQUITIN-PROTEIN LIGASE"/>
    <property type="match status" value="1"/>
</dbReference>
<dbReference type="OrthoDB" id="8068875at2759"/>
<dbReference type="PROSITE" id="PS50237">
    <property type="entry name" value="HECT"/>
    <property type="match status" value="1"/>
</dbReference>